<proteinExistence type="predicted"/>
<feature type="region of interest" description="Disordered" evidence="1">
    <location>
        <begin position="74"/>
        <end position="148"/>
    </location>
</feature>
<organism evidence="2 3">
    <name type="scientific">Cutaneotrichosporon oleaginosum</name>
    <dbReference type="NCBI Taxonomy" id="879819"/>
    <lineage>
        <taxon>Eukaryota</taxon>
        <taxon>Fungi</taxon>
        <taxon>Dikarya</taxon>
        <taxon>Basidiomycota</taxon>
        <taxon>Agaricomycotina</taxon>
        <taxon>Tremellomycetes</taxon>
        <taxon>Trichosporonales</taxon>
        <taxon>Trichosporonaceae</taxon>
        <taxon>Cutaneotrichosporon</taxon>
    </lineage>
</organism>
<gene>
    <name evidence="2" type="ORF">CC85DRAFT_40940</name>
</gene>
<dbReference type="GeneID" id="28987753"/>
<dbReference type="EMBL" id="KQ087191">
    <property type="protein sequence ID" value="KLT43891.1"/>
    <property type="molecule type" value="Genomic_DNA"/>
</dbReference>
<evidence type="ECO:0000256" key="1">
    <source>
        <dbReference type="SAM" id="MobiDB-lite"/>
    </source>
</evidence>
<dbReference type="RefSeq" id="XP_018280382.1">
    <property type="nucleotide sequence ID" value="XM_018427150.1"/>
</dbReference>
<feature type="compositionally biased region" description="Polar residues" evidence="1">
    <location>
        <begin position="137"/>
        <end position="148"/>
    </location>
</feature>
<dbReference type="Proteomes" id="UP000053611">
    <property type="component" value="Unassembled WGS sequence"/>
</dbReference>
<keyword evidence="3" id="KW-1185">Reference proteome</keyword>
<reference evidence="2 3" key="1">
    <citation type="submission" date="2015-03" db="EMBL/GenBank/DDBJ databases">
        <title>Genomics and transcriptomics of the oil-accumulating basidiomycete yeast T. oleaginosus allow insights into substrate utilization and the diverse evolutionary trajectories of mating systems in fungi.</title>
        <authorList>
            <consortium name="DOE Joint Genome Institute"/>
            <person name="Kourist R."/>
            <person name="Kracht O."/>
            <person name="Bracharz F."/>
            <person name="Lipzen A."/>
            <person name="Nolan M."/>
            <person name="Ohm R."/>
            <person name="Grigoriev I."/>
            <person name="Sun S."/>
            <person name="Heitman J."/>
            <person name="Bruck T."/>
            <person name="Nowrousian M."/>
        </authorList>
    </citation>
    <scope>NUCLEOTIDE SEQUENCE [LARGE SCALE GENOMIC DNA]</scope>
    <source>
        <strain evidence="2 3">IBC0246</strain>
    </source>
</reference>
<feature type="compositionally biased region" description="Low complexity" evidence="1">
    <location>
        <begin position="75"/>
        <end position="85"/>
    </location>
</feature>
<evidence type="ECO:0000313" key="3">
    <source>
        <dbReference type="Proteomes" id="UP000053611"/>
    </source>
</evidence>
<protein>
    <submittedName>
        <fullName evidence="2">Uncharacterized protein</fullName>
    </submittedName>
</protein>
<dbReference type="AlphaFoldDB" id="A0A0J0XS42"/>
<evidence type="ECO:0000313" key="2">
    <source>
        <dbReference type="EMBL" id="KLT43891.1"/>
    </source>
</evidence>
<name>A0A0J0XS42_9TREE</name>
<sequence length="371" mass="38422">MYACNSCLSAKARCLVPLLTHMGHKRFRAHACLRCGDRGCSLSGTIMSETAAGGVSIESGASAESGVGMVQISSARATRTTTHTLTHTEGDKGGRLLRMQRKVRSRGGTPDTRAKSPAQSRTGSPPPLPTPRHSSPNHTGSSEGAVSVLISSSPTTTSALGSLAGTSSLAERVLATAVDGLVSPLQKHELKHKLEEKNGSAAHASDDLGPPPARPTLAAFTSNIHIVKRRRVSSLALGPGLSIASALPSTEAYRAALVSSRSEMHAAESAHESAVALLAEAQHACALAADAEARVHASLVRIDEEREAALAHAAACAAAMEELRADVAAKTRAREDAAASVAGAQERVVTVAAELEACFEAYDRVVRGFIL</sequence>
<accession>A0A0J0XS42</accession>